<feature type="signal peptide" evidence="1">
    <location>
        <begin position="1"/>
        <end position="19"/>
    </location>
</feature>
<comment type="caution">
    <text evidence="2">The sequence shown here is derived from an EMBL/GenBank/DDBJ whole genome shotgun (WGS) entry which is preliminary data.</text>
</comment>
<name>A0A6I4TD76_9SPHN</name>
<dbReference type="OrthoDB" id="7432862at2"/>
<organism evidence="2 3">
    <name type="scientific">Tsuneonella aeria</name>
    <dbReference type="NCBI Taxonomy" id="1837929"/>
    <lineage>
        <taxon>Bacteria</taxon>
        <taxon>Pseudomonadati</taxon>
        <taxon>Pseudomonadota</taxon>
        <taxon>Alphaproteobacteria</taxon>
        <taxon>Sphingomonadales</taxon>
        <taxon>Erythrobacteraceae</taxon>
        <taxon>Tsuneonella</taxon>
    </lineage>
</organism>
<reference evidence="2 3" key="1">
    <citation type="submission" date="2019-12" db="EMBL/GenBank/DDBJ databases">
        <title>Genomic-based taxomic classification of the family Erythrobacteraceae.</title>
        <authorList>
            <person name="Xu L."/>
        </authorList>
    </citation>
    <scope>NUCLEOTIDE SEQUENCE [LARGE SCALE GENOMIC DNA]</scope>
    <source>
        <strain evidence="2 3">100921-2</strain>
    </source>
</reference>
<sequence>MRHSVLVLAAALGACTAPSGPAPQEAETAAAQPAAPSFDGHYVVTLVDGAAPVIGIAGHQPMVTIKGARVHFQSQCIYADWTLHRDAGKVSARPYYEPGSAMCARALAPGERAIQDAFTNLETLEPAGDARLVVVGGGHRLELREAAEAPRPAAAETGTLALTPVTTLAGEWRVAGIDGKPLDAPQGIALSGSDRELWWEPRCAGFVRSYRIDGLRFTPGPRLDAPAPPPPGTPPPPVCTIGLLPGLQDVFRAVNAATTVGRDPSNGILLSGGGHSVLLYSQ</sequence>
<dbReference type="PROSITE" id="PS51257">
    <property type="entry name" value="PROKAR_LIPOPROTEIN"/>
    <property type="match status" value="1"/>
</dbReference>
<feature type="chain" id="PRO_5026292521" description="META domain-containing protein" evidence="1">
    <location>
        <begin position="20"/>
        <end position="282"/>
    </location>
</feature>
<protein>
    <recommendedName>
        <fullName evidence="4">META domain-containing protein</fullName>
    </recommendedName>
</protein>
<evidence type="ECO:0008006" key="4">
    <source>
        <dbReference type="Google" id="ProtNLM"/>
    </source>
</evidence>
<proteinExistence type="predicted"/>
<keyword evidence="3" id="KW-1185">Reference proteome</keyword>
<dbReference type="AlphaFoldDB" id="A0A6I4TD76"/>
<evidence type="ECO:0000313" key="2">
    <source>
        <dbReference type="EMBL" id="MXO75261.1"/>
    </source>
</evidence>
<keyword evidence="1" id="KW-0732">Signal</keyword>
<dbReference type="RefSeq" id="WP_160610924.1">
    <property type="nucleotide sequence ID" value="NZ_WTZA01000001.1"/>
</dbReference>
<evidence type="ECO:0000256" key="1">
    <source>
        <dbReference type="SAM" id="SignalP"/>
    </source>
</evidence>
<accession>A0A6I4TD76</accession>
<dbReference type="Proteomes" id="UP000439522">
    <property type="component" value="Unassembled WGS sequence"/>
</dbReference>
<dbReference type="EMBL" id="WTZA01000001">
    <property type="protein sequence ID" value="MXO75261.1"/>
    <property type="molecule type" value="Genomic_DNA"/>
</dbReference>
<gene>
    <name evidence="2" type="ORF">GRI40_08540</name>
</gene>
<evidence type="ECO:0000313" key="3">
    <source>
        <dbReference type="Proteomes" id="UP000439522"/>
    </source>
</evidence>